<keyword evidence="2" id="KW-0418">Kinase</keyword>
<organism evidence="2 3">
    <name type="scientific">Rhizophagus irregularis</name>
    <dbReference type="NCBI Taxonomy" id="588596"/>
    <lineage>
        <taxon>Eukaryota</taxon>
        <taxon>Fungi</taxon>
        <taxon>Fungi incertae sedis</taxon>
        <taxon>Mucoromycota</taxon>
        <taxon>Glomeromycotina</taxon>
        <taxon>Glomeromycetes</taxon>
        <taxon>Glomerales</taxon>
        <taxon>Glomeraceae</taxon>
        <taxon>Rhizophagus</taxon>
    </lineage>
</organism>
<comment type="caution">
    <text evidence="2">The sequence shown here is derived from an EMBL/GenBank/DDBJ whole genome shotgun (WGS) entry which is preliminary data.</text>
</comment>
<dbReference type="Gene3D" id="3.30.200.20">
    <property type="entry name" value="Phosphorylase Kinase, domain 1"/>
    <property type="match status" value="1"/>
</dbReference>
<proteinExistence type="predicted"/>
<dbReference type="VEuPathDB" id="FungiDB:RhiirA1_472057"/>
<dbReference type="GO" id="GO:0005524">
    <property type="term" value="F:ATP binding"/>
    <property type="evidence" value="ECO:0007669"/>
    <property type="project" value="InterPro"/>
</dbReference>
<gene>
    <name evidence="2" type="ORF">RhiirA4_544672</name>
</gene>
<dbReference type="PANTHER" id="PTHR44329">
    <property type="entry name" value="SERINE/THREONINE-PROTEIN KINASE TNNI3K-RELATED"/>
    <property type="match status" value="1"/>
</dbReference>
<dbReference type="GO" id="GO:0004674">
    <property type="term" value="F:protein serine/threonine kinase activity"/>
    <property type="evidence" value="ECO:0007669"/>
    <property type="project" value="TreeGrafter"/>
</dbReference>
<reference evidence="2 3" key="1">
    <citation type="submission" date="2015-10" db="EMBL/GenBank/DDBJ databases">
        <title>Genome analyses suggest a sexual origin of heterokaryosis in a supposedly ancient asexual fungus.</title>
        <authorList>
            <person name="Ropars J."/>
            <person name="Sedzielewska K."/>
            <person name="Noel J."/>
            <person name="Charron P."/>
            <person name="Farinelli L."/>
            <person name="Marton T."/>
            <person name="Kruger M."/>
            <person name="Pelin A."/>
            <person name="Brachmann A."/>
            <person name="Corradi N."/>
        </authorList>
    </citation>
    <scope>NUCLEOTIDE SEQUENCE [LARGE SCALE GENOMIC DNA]</scope>
    <source>
        <strain evidence="2 3">A4</strain>
    </source>
</reference>
<dbReference type="PIRSF" id="PIRSF000654">
    <property type="entry name" value="Integrin-linked_kinase"/>
    <property type="match status" value="1"/>
</dbReference>
<dbReference type="InterPro" id="IPR001245">
    <property type="entry name" value="Ser-Thr/Tyr_kinase_cat_dom"/>
</dbReference>
<dbReference type="PROSITE" id="PS50011">
    <property type="entry name" value="PROTEIN_KINASE_DOM"/>
    <property type="match status" value="1"/>
</dbReference>
<feature type="domain" description="Protein kinase" evidence="1">
    <location>
        <begin position="37"/>
        <end position="336"/>
    </location>
</feature>
<protein>
    <submittedName>
        <fullName evidence="2">Kinase-like protein</fullName>
    </submittedName>
</protein>
<evidence type="ECO:0000313" key="3">
    <source>
        <dbReference type="Proteomes" id="UP000234323"/>
    </source>
</evidence>
<dbReference type="EMBL" id="LLXI01000648">
    <property type="protein sequence ID" value="PKY48514.1"/>
    <property type="molecule type" value="Genomic_DNA"/>
</dbReference>
<keyword evidence="3" id="KW-1185">Reference proteome</keyword>
<dbReference type="VEuPathDB" id="FungiDB:FUN_000603"/>
<dbReference type="InterPro" id="IPR011009">
    <property type="entry name" value="Kinase-like_dom_sf"/>
</dbReference>
<dbReference type="SUPFAM" id="SSF56112">
    <property type="entry name" value="Protein kinase-like (PK-like)"/>
    <property type="match status" value="1"/>
</dbReference>
<name>A0A2I1GPP3_9GLOM</name>
<dbReference type="InterPro" id="IPR051681">
    <property type="entry name" value="Ser/Thr_Kinases-Pseudokinases"/>
</dbReference>
<evidence type="ECO:0000313" key="2">
    <source>
        <dbReference type="EMBL" id="PKY48514.1"/>
    </source>
</evidence>
<dbReference type="InterPro" id="IPR000719">
    <property type="entry name" value="Prot_kinase_dom"/>
</dbReference>
<evidence type="ECO:0000259" key="1">
    <source>
        <dbReference type="PROSITE" id="PS50011"/>
    </source>
</evidence>
<sequence length="367" mass="42584">MRIVNLYIEDGDTKNTLKILLDDKISQIIHYYDPRELDIPVTIGSGGSATIYTANWKNTLTIHAIKRFRNDSMRDMKEIIINEVYLMGMVNRHPNIIKIYGVTKFKGKIMNLEYNCHWVYPANGTNRSEGTGETCYQQILKSIIYLLDEPNYSLVLEYADSGTLGKFLKNNITTFKWQDQMKFANEMTSAILCLHDNEIIHGDLHPSNVLIHQRTIKIADFGCSRLHGSVINKKEKPYGVMRYMDPKILKDHSYDLTKKSDIYSLAILLWQLTSCKLPFESETDDDVLKICIINGKREIPIKETNDEYVKLYQKCWEFEPEDRPDISKIVSILKSINSEKNKTIKSEESEITKELENDNLSCQIRNY</sequence>
<dbReference type="Gene3D" id="1.10.510.10">
    <property type="entry name" value="Transferase(Phosphotransferase) domain 1"/>
    <property type="match status" value="1"/>
</dbReference>
<dbReference type="AlphaFoldDB" id="A0A2I1GPP3"/>
<keyword evidence="2" id="KW-0808">Transferase</keyword>
<dbReference type="Pfam" id="PF07714">
    <property type="entry name" value="PK_Tyr_Ser-Thr"/>
    <property type="match status" value="2"/>
</dbReference>
<dbReference type="VEuPathDB" id="FungiDB:RhiirFUN_018001"/>
<accession>A0A2I1GPP3</accession>
<dbReference type="Proteomes" id="UP000234323">
    <property type="component" value="Unassembled WGS sequence"/>
</dbReference>
<dbReference type="PRINTS" id="PR00109">
    <property type="entry name" value="TYRKINASE"/>
</dbReference>